<dbReference type="GO" id="GO:0005886">
    <property type="term" value="C:plasma membrane"/>
    <property type="evidence" value="ECO:0007669"/>
    <property type="project" value="UniProtKB-SubCell"/>
</dbReference>
<evidence type="ECO:0000256" key="1">
    <source>
        <dbReference type="ARBA" id="ARBA00004533"/>
    </source>
</evidence>
<feature type="transmembrane region" description="Helical" evidence="7">
    <location>
        <begin position="12"/>
        <end position="36"/>
    </location>
</feature>
<name>A0AA37WEG0_9BACT</name>
<keyword evidence="7" id="KW-0812">Transmembrane</keyword>
<dbReference type="AlphaFoldDB" id="A0AA37WEG0"/>
<protein>
    <submittedName>
        <fullName evidence="8">Acetyltransferase</fullName>
    </submittedName>
</protein>
<dbReference type="PANTHER" id="PTHR30606">
    <property type="entry name" value="LIPID A BIOSYNTHESIS LAUROYL ACYLTRANSFERASE"/>
    <property type="match status" value="1"/>
</dbReference>
<sequence length="300" mass="35183">MGKYISYITFRIFLFIFKLLPFWVVYKIADLLYFLLFRVTGYRKKVIVTNLKNSFPDKSDADINLIAKSAYKNLADIMVEGIKGASMNKKQIMDRYRFMNPELLDGCFESEQSVILVAGHYNNWEWAALSPPYFIKHHTVALYKKLHNKYLEDYMKRTRSHTGESLYELKETQLAFDKHVHANPPALFLLAADQSPSNTASGYWIDFLNQKTPCLHGPEKYARLYNMPIVYCCPIRKGRGKYELVLEWLVTDPNEFGDGQITLAFMHRLEKDILENPGSWLWSHKRWKHQYNGEEVVDNI</sequence>
<keyword evidence="3" id="KW-0997">Cell inner membrane</keyword>
<evidence type="ECO:0000256" key="2">
    <source>
        <dbReference type="ARBA" id="ARBA00022475"/>
    </source>
</evidence>
<organism evidence="8 9">
    <name type="scientific">Portibacter lacus</name>
    <dbReference type="NCBI Taxonomy" id="1099794"/>
    <lineage>
        <taxon>Bacteria</taxon>
        <taxon>Pseudomonadati</taxon>
        <taxon>Bacteroidota</taxon>
        <taxon>Saprospiria</taxon>
        <taxon>Saprospirales</taxon>
        <taxon>Haliscomenobacteraceae</taxon>
        <taxon>Portibacter</taxon>
    </lineage>
</organism>
<evidence type="ECO:0000256" key="6">
    <source>
        <dbReference type="ARBA" id="ARBA00023315"/>
    </source>
</evidence>
<evidence type="ECO:0000256" key="7">
    <source>
        <dbReference type="SAM" id="Phobius"/>
    </source>
</evidence>
<keyword evidence="9" id="KW-1185">Reference proteome</keyword>
<accession>A0AA37WEG0</accession>
<reference evidence="8" key="1">
    <citation type="journal article" date="2014" name="Int. J. Syst. Evol. Microbiol.">
        <title>Complete genome sequence of Corynebacterium casei LMG S-19264T (=DSM 44701T), isolated from a smear-ripened cheese.</title>
        <authorList>
            <consortium name="US DOE Joint Genome Institute (JGI-PGF)"/>
            <person name="Walter F."/>
            <person name="Albersmeier A."/>
            <person name="Kalinowski J."/>
            <person name="Ruckert C."/>
        </authorList>
    </citation>
    <scope>NUCLEOTIDE SEQUENCE</scope>
    <source>
        <strain evidence="8">NBRC 108769</strain>
    </source>
</reference>
<dbReference type="PANTHER" id="PTHR30606:SF10">
    <property type="entry name" value="PHOSPHATIDYLINOSITOL MANNOSIDE ACYLTRANSFERASE"/>
    <property type="match status" value="1"/>
</dbReference>
<reference evidence="8" key="2">
    <citation type="submission" date="2023-01" db="EMBL/GenBank/DDBJ databases">
        <title>Draft genome sequence of Portibacter lacus strain NBRC 108769.</title>
        <authorList>
            <person name="Sun Q."/>
            <person name="Mori K."/>
        </authorList>
    </citation>
    <scope>NUCLEOTIDE SEQUENCE</scope>
    <source>
        <strain evidence="8">NBRC 108769</strain>
    </source>
</reference>
<dbReference type="RefSeq" id="WP_235291086.1">
    <property type="nucleotide sequence ID" value="NZ_BSOH01000007.1"/>
</dbReference>
<keyword evidence="2" id="KW-1003">Cell membrane</keyword>
<keyword evidence="7" id="KW-1133">Transmembrane helix</keyword>
<keyword evidence="6" id="KW-0012">Acyltransferase</keyword>
<keyword evidence="4" id="KW-0808">Transferase</keyword>
<dbReference type="GO" id="GO:0016746">
    <property type="term" value="F:acyltransferase activity"/>
    <property type="evidence" value="ECO:0007669"/>
    <property type="project" value="UniProtKB-KW"/>
</dbReference>
<dbReference type="CDD" id="cd07984">
    <property type="entry name" value="LPLAT_LABLAT-like"/>
    <property type="match status" value="1"/>
</dbReference>
<evidence type="ECO:0000256" key="3">
    <source>
        <dbReference type="ARBA" id="ARBA00022519"/>
    </source>
</evidence>
<gene>
    <name evidence="8" type="ORF">GCM10007940_13390</name>
</gene>
<comment type="subcellular location">
    <subcellularLocation>
        <location evidence="1">Cell inner membrane</location>
    </subcellularLocation>
</comment>
<dbReference type="GO" id="GO:0009247">
    <property type="term" value="P:glycolipid biosynthetic process"/>
    <property type="evidence" value="ECO:0007669"/>
    <property type="project" value="UniProtKB-ARBA"/>
</dbReference>
<proteinExistence type="predicted"/>
<evidence type="ECO:0000256" key="5">
    <source>
        <dbReference type="ARBA" id="ARBA00023136"/>
    </source>
</evidence>
<comment type="caution">
    <text evidence="8">The sequence shown here is derived from an EMBL/GenBank/DDBJ whole genome shotgun (WGS) entry which is preliminary data.</text>
</comment>
<dbReference type="InterPro" id="IPR004960">
    <property type="entry name" value="LipA_acyltrans"/>
</dbReference>
<dbReference type="Pfam" id="PF03279">
    <property type="entry name" value="Lip_A_acyltrans"/>
    <property type="match status" value="1"/>
</dbReference>
<keyword evidence="5 7" id="KW-0472">Membrane</keyword>
<dbReference type="EMBL" id="BSOH01000007">
    <property type="protein sequence ID" value="GLR16724.1"/>
    <property type="molecule type" value="Genomic_DNA"/>
</dbReference>
<evidence type="ECO:0000313" key="8">
    <source>
        <dbReference type="EMBL" id="GLR16724.1"/>
    </source>
</evidence>
<evidence type="ECO:0000256" key="4">
    <source>
        <dbReference type="ARBA" id="ARBA00022679"/>
    </source>
</evidence>
<evidence type="ECO:0000313" key="9">
    <source>
        <dbReference type="Proteomes" id="UP001156666"/>
    </source>
</evidence>
<dbReference type="Proteomes" id="UP001156666">
    <property type="component" value="Unassembled WGS sequence"/>
</dbReference>